<evidence type="ECO:0000313" key="13">
    <source>
        <dbReference type="EMBL" id="MEX6463429.1"/>
    </source>
</evidence>
<dbReference type="NCBIfam" id="NF007233">
    <property type="entry name" value="PRK09653.1"/>
    <property type="match status" value="1"/>
</dbReference>
<evidence type="ECO:0000259" key="10">
    <source>
        <dbReference type="Pfam" id="PF01515"/>
    </source>
</evidence>
<evidence type="ECO:0000313" key="14">
    <source>
        <dbReference type="Proteomes" id="UP001206890"/>
    </source>
</evidence>
<dbReference type="AlphaFoldDB" id="A0AAW5Q4V5"/>
<dbReference type="InterPro" id="IPR050500">
    <property type="entry name" value="Phos_Acetyltrans/Butyryltrans"/>
</dbReference>
<dbReference type="InterPro" id="IPR027417">
    <property type="entry name" value="P-loop_NTPase"/>
</dbReference>
<keyword evidence="5 12" id="KW-0808">Transferase</keyword>
<dbReference type="Pfam" id="PF13500">
    <property type="entry name" value="AAA_26"/>
    <property type="match status" value="1"/>
</dbReference>
<dbReference type="SUPFAM" id="SSF75138">
    <property type="entry name" value="HprK N-terminal domain-like"/>
    <property type="match status" value="1"/>
</dbReference>
<comment type="catalytic activity">
    <reaction evidence="1">
        <text>acetyl-CoA + phosphate = acetyl phosphate + CoA</text>
        <dbReference type="Rhea" id="RHEA:19521"/>
        <dbReference type="ChEBI" id="CHEBI:22191"/>
        <dbReference type="ChEBI" id="CHEBI:43474"/>
        <dbReference type="ChEBI" id="CHEBI:57287"/>
        <dbReference type="ChEBI" id="CHEBI:57288"/>
        <dbReference type="EC" id="2.3.1.8"/>
    </reaction>
</comment>
<evidence type="ECO:0000256" key="4">
    <source>
        <dbReference type="ARBA" id="ARBA00021528"/>
    </source>
</evidence>
<evidence type="ECO:0000313" key="12">
    <source>
        <dbReference type="EMBL" id="MCT2116168.1"/>
    </source>
</evidence>
<dbReference type="NCBIfam" id="TIGR00651">
    <property type="entry name" value="pta"/>
    <property type="match status" value="1"/>
</dbReference>
<sequence>MPDSLPPDSVTPESPESSESYGAEPPEPDIAALTIPAQSGNEPLSSSAVYVAAPEGDTGKSTVALGLLRILAGTVQRVGVFRPVTVAPRPVPGVTTGAATGTATADESARDRILEMLLQHTTVDLDYEDCIGVTNLRVHEDRDAALAEIVDRYQVVARQCDVVVILGTDYTGVPSPTEYDFNATIAVNLGAPVLLVLRGTDRSPAEIGTNARLTLDELRAEHAHPVGVVANRCDPDALEAIQAELDTLDVPAWTLPTQALLTAPTMGELKEAVDGTLYSGDPALLDREAMAVMVGGMTGDRILERLVDGMVVIVPADRTDAVLAILTAHAAEGFPSLAGMIWNGGVTPNPALDKLVRGMRSTLPIVCTQHGTYDTARLAAETRGRVYSGSGRKVETALSLMEKHVDTEELLARLRVDTPDVMTPQMFEHQLLERARANKRHIVLPEGDDDRILHAAGRLLRRDVADLTILGDPEAIRRRADELGIDLSGAQLLDPRESEHADRFAEEYAELRKHKGMTLDVARDRILDISYFATMMVHTGLADGMVSGAAHTTAHTIRPALEIIRTRPDVKTVSSVFLMCLADHVLAFGDCAVVPDPTAEQLADIAVSSAETAARFGIEPRVALLSYSTGDSGTGADVDKVREATALVRSRIADAAASAAGPASRAADPVAGLVVDGPLQFDAAVDPTVAGKKMPDSEVAGRATVLVFPDLNTGNNTYKAVQRTAGAVAIGPVLQGLRKPINDLSRGALVEDIVNTVAITAVQAQGAGDSQGSDS</sequence>
<dbReference type="Gene3D" id="3.40.50.300">
    <property type="entry name" value="P-loop containing nucleotide triphosphate hydrolases"/>
    <property type="match status" value="1"/>
</dbReference>
<dbReference type="EC" id="2.3.1.8" evidence="3"/>
<dbReference type="SUPFAM" id="SSF52540">
    <property type="entry name" value="P-loop containing nucleoside triphosphate hydrolases"/>
    <property type="match status" value="1"/>
</dbReference>
<comment type="function">
    <text evidence="8">Involved in acetate metabolism.</text>
</comment>
<reference evidence="15" key="2">
    <citation type="submission" date="2024-07" db="EMBL/GenBank/DDBJ databases">
        <title>Pseudomonas strain that inhibits Aeromonas fish pathogens.</title>
        <authorList>
            <person name="Wildschutte H."/>
        </authorList>
    </citation>
    <scope>NUCLEOTIDE SEQUENCE [LARGE SCALE GENOMIC DNA]</scope>
    <source>
        <strain evidence="15">n60</strain>
    </source>
</reference>
<dbReference type="EMBL" id="JBFTEZ010000002">
    <property type="protein sequence ID" value="MEX6463429.1"/>
    <property type="molecule type" value="Genomic_DNA"/>
</dbReference>
<organism evidence="12 14">
    <name type="scientific">Dietzia cinnamea</name>
    <dbReference type="NCBI Taxonomy" id="321318"/>
    <lineage>
        <taxon>Bacteria</taxon>
        <taxon>Bacillati</taxon>
        <taxon>Actinomycetota</taxon>
        <taxon>Actinomycetes</taxon>
        <taxon>Mycobacteriales</taxon>
        <taxon>Dietziaceae</taxon>
        <taxon>Dietzia</taxon>
    </lineage>
</organism>
<dbReference type="Proteomes" id="UP001560293">
    <property type="component" value="Unassembled WGS sequence"/>
</dbReference>
<dbReference type="Pfam" id="PF01515">
    <property type="entry name" value="PTA_PTB"/>
    <property type="match status" value="1"/>
</dbReference>
<evidence type="ECO:0000256" key="3">
    <source>
        <dbReference type="ARBA" id="ARBA00012707"/>
    </source>
</evidence>
<name>A0AAW5Q4V5_9ACTN</name>
<keyword evidence="6 12" id="KW-0012">Acyltransferase</keyword>
<dbReference type="InterPro" id="IPR010766">
    <property type="entry name" value="DRTGG"/>
</dbReference>
<dbReference type="CDD" id="cd03109">
    <property type="entry name" value="DTBS"/>
    <property type="match status" value="1"/>
</dbReference>
<dbReference type="InterPro" id="IPR042113">
    <property type="entry name" value="P_AcTrfase_dom1"/>
</dbReference>
<keyword evidence="15" id="KW-1185">Reference proteome</keyword>
<dbReference type="PANTHER" id="PTHR43356">
    <property type="entry name" value="PHOSPHATE ACETYLTRANSFERASE"/>
    <property type="match status" value="1"/>
</dbReference>
<dbReference type="Gene3D" id="3.40.50.10950">
    <property type="match status" value="1"/>
</dbReference>
<evidence type="ECO:0000256" key="1">
    <source>
        <dbReference type="ARBA" id="ARBA00000705"/>
    </source>
</evidence>
<dbReference type="PANTHER" id="PTHR43356:SF3">
    <property type="entry name" value="PHOSPHATE ACETYLTRANSFERASE"/>
    <property type="match status" value="1"/>
</dbReference>
<evidence type="ECO:0000256" key="9">
    <source>
        <dbReference type="SAM" id="MobiDB-lite"/>
    </source>
</evidence>
<dbReference type="Gene3D" id="3.40.1390.20">
    <property type="entry name" value="HprK N-terminal domain-like"/>
    <property type="match status" value="1"/>
</dbReference>
<accession>A0AAW5Q4V5</accession>
<dbReference type="Pfam" id="PF07085">
    <property type="entry name" value="DRTGG"/>
    <property type="match status" value="1"/>
</dbReference>
<reference evidence="13" key="3">
    <citation type="submission" date="2024-07" db="EMBL/GenBank/DDBJ databases">
        <authorList>
            <person name="Wildschutte H."/>
        </authorList>
    </citation>
    <scope>NUCLEOTIDE SEQUENCE</scope>
    <source>
        <strain evidence="13">N60</strain>
    </source>
</reference>
<protein>
    <recommendedName>
        <fullName evidence="4">Phosphate acetyltransferase</fullName>
        <ecNumber evidence="3">2.3.1.8</ecNumber>
    </recommendedName>
    <alternativeName>
        <fullName evidence="7">Phosphotransacetylase</fullName>
    </alternativeName>
</protein>
<dbReference type="Gene3D" id="3.40.50.10750">
    <property type="entry name" value="Isocitrate/Isopropylmalate dehydrogenase-like"/>
    <property type="match status" value="1"/>
</dbReference>
<reference evidence="12" key="1">
    <citation type="submission" date="2022-04" db="EMBL/GenBank/DDBJ databases">
        <title>Human microbiome associated bacterial genomes.</title>
        <authorList>
            <person name="Sandstrom S."/>
            <person name="Salamzade R."/>
            <person name="Kalan L.R."/>
        </authorList>
    </citation>
    <scope>NUCLEOTIDE SEQUENCE</scope>
    <source>
        <strain evidence="12">P3-SID1762</strain>
    </source>
</reference>
<dbReference type="InterPro" id="IPR042112">
    <property type="entry name" value="P_AcTrfase_dom2"/>
</dbReference>
<feature type="compositionally biased region" description="Low complexity" evidence="9">
    <location>
        <begin position="1"/>
        <end position="24"/>
    </location>
</feature>
<feature type="domain" description="DRTGG" evidence="11">
    <location>
        <begin position="268"/>
        <end position="380"/>
    </location>
</feature>
<evidence type="ECO:0000259" key="11">
    <source>
        <dbReference type="Pfam" id="PF07085"/>
    </source>
</evidence>
<dbReference type="GO" id="GO:0008959">
    <property type="term" value="F:phosphate acetyltransferase activity"/>
    <property type="evidence" value="ECO:0007669"/>
    <property type="project" value="UniProtKB-EC"/>
</dbReference>
<dbReference type="InterPro" id="IPR028979">
    <property type="entry name" value="Ser_kin/Pase_Hpr-like_N_sf"/>
</dbReference>
<dbReference type="SUPFAM" id="SSF53659">
    <property type="entry name" value="Isocitrate/Isopropylmalate dehydrogenase-like"/>
    <property type="match status" value="1"/>
</dbReference>
<feature type="region of interest" description="Disordered" evidence="9">
    <location>
        <begin position="1"/>
        <end position="29"/>
    </location>
</feature>
<gene>
    <name evidence="12" type="primary">pta</name>
    <name evidence="13" type="ORF">AB6N35_03515</name>
    <name evidence="12" type="ORF">M3D93_00110</name>
</gene>
<evidence type="ECO:0000256" key="2">
    <source>
        <dbReference type="ARBA" id="ARBA00004989"/>
    </source>
</evidence>
<dbReference type="Proteomes" id="UP001206890">
    <property type="component" value="Unassembled WGS sequence"/>
</dbReference>
<dbReference type="InterPro" id="IPR004614">
    <property type="entry name" value="P_AcTrfase"/>
</dbReference>
<comment type="caution">
    <text evidence="12">The sequence shown here is derived from an EMBL/GenBank/DDBJ whole genome shotgun (WGS) entry which is preliminary data.</text>
</comment>
<evidence type="ECO:0000256" key="8">
    <source>
        <dbReference type="ARBA" id="ARBA00049955"/>
    </source>
</evidence>
<comment type="pathway">
    <text evidence="2">Metabolic intermediate biosynthesis; acetyl-CoA biosynthesis; acetyl-CoA from acetate: step 2/2.</text>
</comment>
<dbReference type="NCBIfam" id="NF004167">
    <property type="entry name" value="PRK05632.1"/>
    <property type="match status" value="1"/>
</dbReference>
<evidence type="ECO:0000256" key="6">
    <source>
        <dbReference type="ARBA" id="ARBA00023315"/>
    </source>
</evidence>
<evidence type="ECO:0000256" key="5">
    <source>
        <dbReference type="ARBA" id="ARBA00022679"/>
    </source>
</evidence>
<feature type="domain" description="Phosphate acetyl/butaryl transferase" evidence="10">
    <location>
        <begin position="426"/>
        <end position="761"/>
    </location>
</feature>
<dbReference type="InterPro" id="IPR002505">
    <property type="entry name" value="PTA_PTB"/>
</dbReference>
<evidence type="ECO:0000256" key="7">
    <source>
        <dbReference type="ARBA" id="ARBA00031108"/>
    </source>
</evidence>
<evidence type="ECO:0000313" key="15">
    <source>
        <dbReference type="Proteomes" id="UP001560293"/>
    </source>
</evidence>
<dbReference type="RefSeq" id="WP_232303170.1">
    <property type="nucleotide sequence ID" value="NZ_JALXMA010000021.1"/>
</dbReference>
<proteinExistence type="predicted"/>
<dbReference type="EMBL" id="JALXTC010000001">
    <property type="protein sequence ID" value="MCT2116168.1"/>
    <property type="molecule type" value="Genomic_DNA"/>
</dbReference>